<dbReference type="AlphaFoldDB" id="A0A6B3LCU9"/>
<dbReference type="KEGG" id="soa:G3M56_013315"/>
<dbReference type="Proteomes" id="UP000475117">
    <property type="component" value="Chromosome"/>
</dbReference>
<dbReference type="RefSeq" id="WP_164364623.1">
    <property type="nucleotide sequence ID" value="NZ_CP066776.1"/>
</dbReference>
<evidence type="ECO:0000313" key="1">
    <source>
        <dbReference type="EMBL" id="QQL44838.1"/>
    </source>
</evidence>
<proteinExistence type="predicted"/>
<evidence type="ECO:0000313" key="2">
    <source>
        <dbReference type="Proteomes" id="UP000475117"/>
    </source>
</evidence>
<reference evidence="1 2" key="1">
    <citation type="submission" date="2020-12" db="EMBL/GenBank/DDBJ databases">
        <title>Sulforoseuscoccus oceanibium gen. nov., sp. nov., a representative of the phylum Verrucomicrobia with special cytoplasmic membrane, and proposal of Sulforoseuscoccusaceae fam. nov.</title>
        <authorList>
            <person name="Xi F."/>
        </authorList>
    </citation>
    <scope>NUCLEOTIDE SEQUENCE [LARGE SCALE GENOMIC DNA]</scope>
    <source>
        <strain evidence="1 2">T37</strain>
    </source>
</reference>
<accession>A0A6B3LCU9</accession>
<name>A0A6B3LCU9_9BACT</name>
<sequence>MNNQQPYMGIEAYFPSFQIEGMEKVKFVEMLSPSAKSVTIAHDADGYLMKSPFGVMKATAEAVGTALAEVGVHMDVNNHIVEILPLAKCRWITVWREEKHTAIVTYNWG</sequence>
<organism evidence="1 2">
    <name type="scientific">Sulfuriroseicoccus oceanibius</name>
    <dbReference type="NCBI Taxonomy" id="2707525"/>
    <lineage>
        <taxon>Bacteria</taxon>
        <taxon>Pseudomonadati</taxon>
        <taxon>Verrucomicrobiota</taxon>
        <taxon>Verrucomicrobiia</taxon>
        <taxon>Verrucomicrobiales</taxon>
        <taxon>Verrucomicrobiaceae</taxon>
        <taxon>Sulfuriroseicoccus</taxon>
    </lineage>
</organism>
<gene>
    <name evidence="1" type="ORF">G3M56_013315</name>
</gene>
<protein>
    <submittedName>
        <fullName evidence="1">Uncharacterized protein</fullName>
    </submittedName>
</protein>
<keyword evidence="2" id="KW-1185">Reference proteome</keyword>
<dbReference type="EMBL" id="CP066776">
    <property type="protein sequence ID" value="QQL44838.1"/>
    <property type="molecule type" value="Genomic_DNA"/>
</dbReference>